<comment type="caution">
    <text evidence="11">The sequence shown here is derived from an EMBL/GenBank/DDBJ whole genome shotgun (WGS) entry which is preliminary data.</text>
</comment>
<evidence type="ECO:0000256" key="4">
    <source>
        <dbReference type="ARBA" id="ARBA00022519"/>
    </source>
</evidence>
<keyword evidence="2 9" id="KW-0813">Transport</keyword>
<dbReference type="GO" id="GO:0022857">
    <property type="term" value="F:transmembrane transporter activity"/>
    <property type="evidence" value="ECO:0007669"/>
    <property type="project" value="UniProtKB-UniRule"/>
</dbReference>
<keyword evidence="6 9" id="KW-1133">Transmembrane helix</keyword>
<comment type="subunit">
    <text evidence="9">The complex comprises the extracytoplasmic solute receptor protein and the two transmembrane proteins.</text>
</comment>
<feature type="domain" description="Tripartite ATP-independent periplasmic transporters DctQ component" evidence="10">
    <location>
        <begin position="41"/>
        <end position="171"/>
    </location>
</feature>
<organism evidence="11 12">
    <name type="scientific">Aminobacter carboxidus</name>
    <dbReference type="NCBI Taxonomy" id="376165"/>
    <lineage>
        <taxon>Bacteria</taxon>
        <taxon>Pseudomonadati</taxon>
        <taxon>Pseudomonadota</taxon>
        <taxon>Alphaproteobacteria</taxon>
        <taxon>Hyphomicrobiales</taxon>
        <taxon>Phyllobacteriaceae</taxon>
        <taxon>Aminobacter</taxon>
    </lineage>
</organism>
<evidence type="ECO:0000256" key="8">
    <source>
        <dbReference type="ARBA" id="ARBA00038436"/>
    </source>
</evidence>
<reference evidence="11 12" key="1">
    <citation type="submission" date="2020-08" db="EMBL/GenBank/DDBJ databases">
        <title>Genomic Encyclopedia of Type Strains, Phase IV (KMG-IV): sequencing the most valuable type-strain genomes for metagenomic binning, comparative biology and taxonomic classification.</title>
        <authorList>
            <person name="Goeker M."/>
        </authorList>
    </citation>
    <scope>NUCLEOTIDE SEQUENCE [LARGE SCALE GENOMIC DNA]</scope>
    <source>
        <strain evidence="11 12">DSM 17454</strain>
    </source>
</reference>
<evidence type="ECO:0000256" key="1">
    <source>
        <dbReference type="ARBA" id="ARBA00004429"/>
    </source>
</evidence>
<dbReference type="Pfam" id="PF04290">
    <property type="entry name" value="DctQ"/>
    <property type="match status" value="1"/>
</dbReference>
<keyword evidence="5 9" id="KW-0812">Transmembrane</keyword>
<evidence type="ECO:0000313" key="11">
    <source>
        <dbReference type="EMBL" id="MBB6469106.1"/>
    </source>
</evidence>
<sequence>MERQNADTGPFVGAIVLIKRASDKILLWQGYACGVAWLALAIFITVEVTSRYLGGYFTGVSDEISSYVLAFSGTWALAYTLSIGGHVQIDLIVEKFSDKARKIIAVAAAIVTFLIASLYAYQTWLLAIDSYQNNIRSISTLATPIYLPQSLVAIGLTMLAVQAVIQAFWSAVAGDQGQTQLTAV</sequence>
<dbReference type="RefSeq" id="WP_184772195.1">
    <property type="nucleotide sequence ID" value="NZ_JACHGI010000014.1"/>
</dbReference>
<keyword evidence="7 9" id="KW-0472">Membrane</keyword>
<evidence type="ECO:0000256" key="2">
    <source>
        <dbReference type="ARBA" id="ARBA00022448"/>
    </source>
</evidence>
<evidence type="ECO:0000256" key="6">
    <source>
        <dbReference type="ARBA" id="ARBA00022989"/>
    </source>
</evidence>
<keyword evidence="3" id="KW-1003">Cell membrane</keyword>
<dbReference type="GO" id="GO:0005886">
    <property type="term" value="C:plasma membrane"/>
    <property type="evidence" value="ECO:0007669"/>
    <property type="project" value="UniProtKB-SubCell"/>
</dbReference>
<dbReference type="PANTHER" id="PTHR35011">
    <property type="entry name" value="2,3-DIKETO-L-GULONATE TRAP TRANSPORTER SMALL PERMEASE PROTEIN YIAM"/>
    <property type="match status" value="1"/>
</dbReference>
<feature type="transmembrane region" description="Helical" evidence="9">
    <location>
        <begin position="103"/>
        <end position="125"/>
    </location>
</feature>
<dbReference type="Proteomes" id="UP000532373">
    <property type="component" value="Unassembled WGS sequence"/>
</dbReference>
<proteinExistence type="inferred from homology"/>
<dbReference type="GO" id="GO:0015740">
    <property type="term" value="P:C4-dicarboxylate transport"/>
    <property type="evidence" value="ECO:0007669"/>
    <property type="project" value="TreeGrafter"/>
</dbReference>
<dbReference type="EMBL" id="JACHGI010000014">
    <property type="protein sequence ID" value="MBB6469106.1"/>
    <property type="molecule type" value="Genomic_DNA"/>
</dbReference>
<dbReference type="InterPro" id="IPR007387">
    <property type="entry name" value="TRAP_DctQ"/>
</dbReference>
<name>A0A8E1WKN7_9HYPH</name>
<evidence type="ECO:0000256" key="5">
    <source>
        <dbReference type="ARBA" id="ARBA00022692"/>
    </source>
</evidence>
<evidence type="ECO:0000256" key="3">
    <source>
        <dbReference type="ARBA" id="ARBA00022475"/>
    </source>
</evidence>
<comment type="function">
    <text evidence="9">Part of the tripartite ATP-independent periplasmic (TRAP) transport system.</text>
</comment>
<evidence type="ECO:0000256" key="9">
    <source>
        <dbReference type="RuleBase" id="RU369079"/>
    </source>
</evidence>
<protein>
    <recommendedName>
        <fullName evidence="9">TRAP transporter small permease protein</fullName>
    </recommendedName>
</protein>
<evidence type="ECO:0000256" key="7">
    <source>
        <dbReference type="ARBA" id="ARBA00023136"/>
    </source>
</evidence>
<accession>A0A8E1WKN7</accession>
<dbReference type="AlphaFoldDB" id="A0A8E1WKN7"/>
<gene>
    <name evidence="11" type="ORF">HNQ96_004995</name>
</gene>
<feature type="transmembrane region" description="Helical" evidence="9">
    <location>
        <begin position="64"/>
        <end position="82"/>
    </location>
</feature>
<evidence type="ECO:0000259" key="10">
    <source>
        <dbReference type="Pfam" id="PF04290"/>
    </source>
</evidence>
<evidence type="ECO:0000313" key="12">
    <source>
        <dbReference type="Proteomes" id="UP000532373"/>
    </source>
</evidence>
<feature type="transmembrane region" description="Helical" evidence="9">
    <location>
        <begin position="25"/>
        <end position="44"/>
    </location>
</feature>
<comment type="subcellular location">
    <subcellularLocation>
        <location evidence="1 9">Cell inner membrane</location>
        <topology evidence="1 9">Multi-pass membrane protein</topology>
    </subcellularLocation>
</comment>
<dbReference type="InterPro" id="IPR055348">
    <property type="entry name" value="DctQ"/>
</dbReference>
<dbReference type="PANTHER" id="PTHR35011:SF10">
    <property type="entry name" value="TRAP TRANSPORTER SMALL PERMEASE PROTEIN"/>
    <property type="match status" value="1"/>
</dbReference>
<keyword evidence="4 9" id="KW-0997">Cell inner membrane</keyword>
<feature type="transmembrane region" description="Helical" evidence="9">
    <location>
        <begin position="145"/>
        <end position="169"/>
    </location>
</feature>
<comment type="similarity">
    <text evidence="8 9">Belongs to the TRAP transporter small permease family.</text>
</comment>